<dbReference type="EMBL" id="MCFF01000012">
    <property type="protein sequence ID" value="ORZ20850.1"/>
    <property type="molecule type" value="Genomic_DNA"/>
</dbReference>
<dbReference type="AlphaFoldDB" id="A0A1Y2GRT5"/>
<keyword evidence="3" id="KW-1185">Reference proteome</keyword>
<sequence length="206" mass="23376">MPPRKPRTIHPLFANVARAKVMDKSGYYEYHNSPSPSATATTVMVDDDNPQGSAIDSAESSSMIGGTKRINYFGLDEESSDEEVDEERRQSIINGKRKADEQLEPLPNPNQRAFIQLPQPTLLERQDRNLDISVKIGLREQGAVTRASAIDPEFESPQNNKSLESKTKVEFREAQAMVRAQGVRVDTLRDSSKKSYERYIRHWKVR</sequence>
<dbReference type="Proteomes" id="UP000193648">
    <property type="component" value="Unassembled WGS sequence"/>
</dbReference>
<evidence type="ECO:0000256" key="1">
    <source>
        <dbReference type="SAM" id="MobiDB-lite"/>
    </source>
</evidence>
<feature type="compositionally biased region" description="Acidic residues" evidence="1">
    <location>
        <begin position="76"/>
        <end position="85"/>
    </location>
</feature>
<reference evidence="2 3" key="1">
    <citation type="submission" date="2016-07" db="EMBL/GenBank/DDBJ databases">
        <title>Pervasive Adenine N6-methylation of Active Genes in Fungi.</title>
        <authorList>
            <consortium name="DOE Joint Genome Institute"/>
            <person name="Mondo S.J."/>
            <person name="Dannebaum R.O."/>
            <person name="Kuo R.C."/>
            <person name="Labutti K."/>
            <person name="Haridas S."/>
            <person name="Kuo A."/>
            <person name="Salamov A."/>
            <person name="Ahrendt S.R."/>
            <person name="Lipzen A."/>
            <person name="Sullivan W."/>
            <person name="Andreopoulos W.B."/>
            <person name="Clum A."/>
            <person name="Lindquist E."/>
            <person name="Daum C."/>
            <person name="Ramamoorthy G.K."/>
            <person name="Gryganskyi A."/>
            <person name="Culley D."/>
            <person name="Magnuson J.K."/>
            <person name="James T.Y."/>
            <person name="O'Malley M.A."/>
            <person name="Stajich J.E."/>
            <person name="Spatafora J.W."/>
            <person name="Visel A."/>
            <person name="Grigoriev I.V."/>
        </authorList>
    </citation>
    <scope>NUCLEOTIDE SEQUENCE [LARGE SCALE GENOMIC DNA]</scope>
    <source>
        <strain evidence="2 3">NRRL 3116</strain>
    </source>
</reference>
<dbReference type="GeneID" id="33562034"/>
<comment type="caution">
    <text evidence="2">The sequence shown here is derived from an EMBL/GenBank/DDBJ whole genome shotgun (WGS) entry which is preliminary data.</text>
</comment>
<dbReference type="RefSeq" id="XP_021882759.1">
    <property type="nucleotide sequence ID" value="XM_022020190.1"/>
</dbReference>
<protein>
    <submittedName>
        <fullName evidence="2">Uncharacterized protein</fullName>
    </submittedName>
</protein>
<accession>A0A1Y2GRT5</accession>
<evidence type="ECO:0000313" key="3">
    <source>
        <dbReference type="Proteomes" id="UP000193648"/>
    </source>
</evidence>
<name>A0A1Y2GRT5_9FUNG</name>
<dbReference type="InParanoid" id="A0A1Y2GRT5"/>
<feature type="region of interest" description="Disordered" evidence="1">
    <location>
        <begin position="76"/>
        <end position="112"/>
    </location>
</feature>
<gene>
    <name evidence="2" type="ORF">BCR41DRAFT_26727</name>
</gene>
<proteinExistence type="predicted"/>
<organism evidence="2 3">
    <name type="scientific">Lobosporangium transversale</name>
    <dbReference type="NCBI Taxonomy" id="64571"/>
    <lineage>
        <taxon>Eukaryota</taxon>
        <taxon>Fungi</taxon>
        <taxon>Fungi incertae sedis</taxon>
        <taxon>Mucoromycota</taxon>
        <taxon>Mortierellomycotina</taxon>
        <taxon>Mortierellomycetes</taxon>
        <taxon>Mortierellales</taxon>
        <taxon>Mortierellaceae</taxon>
        <taxon>Lobosporangium</taxon>
    </lineage>
</organism>
<evidence type="ECO:0000313" key="2">
    <source>
        <dbReference type="EMBL" id="ORZ20850.1"/>
    </source>
</evidence>